<dbReference type="GO" id="GO:0000155">
    <property type="term" value="F:phosphorelay sensor kinase activity"/>
    <property type="evidence" value="ECO:0007669"/>
    <property type="project" value="InterPro"/>
</dbReference>
<keyword evidence="6" id="KW-0812">Transmembrane</keyword>
<evidence type="ECO:0000256" key="3">
    <source>
        <dbReference type="ARBA" id="ARBA00022553"/>
    </source>
</evidence>
<evidence type="ECO:0000313" key="10">
    <source>
        <dbReference type="Proteomes" id="UP000811609"/>
    </source>
</evidence>
<feature type="domain" description="Response regulatory" evidence="8">
    <location>
        <begin position="842"/>
        <end position="987"/>
    </location>
</feature>
<dbReference type="InterPro" id="IPR003594">
    <property type="entry name" value="HATPase_dom"/>
</dbReference>
<accession>A0A8T1PRB9</accession>
<dbReference type="SMART" id="SM00387">
    <property type="entry name" value="HATPase_c"/>
    <property type="match status" value="1"/>
</dbReference>
<keyword evidence="6" id="KW-1133">Transmembrane helix</keyword>
<dbReference type="PROSITE" id="PS50109">
    <property type="entry name" value="HIS_KIN"/>
    <property type="match status" value="1"/>
</dbReference>
<evidence type="ECO:0000256" key="1">
    <source>
        <dbReference type="ARBA" id="ARBA00000085"/>
    </source>
</evidence>
<dbReference type="Pfam" id="PF02518">
    <property type="entry name" value="HATPase_c"/>
    <property type="match status" value="1"/>
</dbReference>
<evidence type="ECO:0000256" key="4">
    <source>
        <dbReference type="ARBA" id="ARBA00023170"/>
    </source>
</evidence>
<evidence type="ECO:0000259" key="8">
    <source>
        <dbReference type="PROSITE" id="PS50110"/>
    </source>
</evidence>
<keyword evidence="6" id="KW-0472">Membrane</keyword>
<evidence type="ECO:0000313" key="9">
    <source>
        <dbReference type="EMBL" id="KAG6646736.1"/>
    </source>
</evidence>
<dbReference type="CDD" id="cd17546">
    <property type="entry name" value="REC_hyHK_CKI1_RcsC-like"/>
    <property type="match status" value="1"/>
</dbReference>
<dbReference type="Pfam" id="PF00512">
    <property type="entry name" value="HisKA"/>
    <property type="match status" value="1"/>
</dbReference>
<dbReference type="EMBL" id="CM031815">
    <property type="protein sequence ID" value="KAG6646737.1"/>
    <property type="molecule type" value="Genomic_DNA"/>
</dbReference>
<organism evidence="9 10">
    <name type="scientific">Carya illinoinensis</name>
    <name type="common">Pecan</name>
    <dbReference type="NCBI Taxonomy" id="32201"/>
    <lineage>
        <taxon>Eukaryota</taxon>
        <taxon>Viridiplantae</taxon>
        <taxon>Streptophyta</taxon>
        <taxon>Embryophyta</taxon>
        <taxon>Tracheophyta</taxon>
        <taxon>Spermatophyta</taxon>
        <taxon>Magnoliopsida</taxon>
        <taxon>eudicotyledons</taxon>
        <taxon>Gunneridae</taxon>
        <taxon>Pentapetalae</taxon>
        <taxon>rosids</taxon>
        <taxon>fabids</taxon>
        <taxon>Fagales</taxon>
        <taxon>Juglandaceae</taxon>
        <taxon>Carya</taxon>
    </lineage>
</organism>
<name>A0A8T1PRB9_CARIL</name>
<proteinExistence type="predicted"/>
<dbReference type="PANTHER" id="PTHR43719:SF50">
    <property type="entry name" value="HISTIDINE KINASE CKI1-LIKE ISOFORM X1"/>
    <property type="match status" value="1"/>
</dbReference>
<dbReference type="SMART" id="SM00448">
    <property type="entry name" value="REC"/>
    <property type="match status" value="1"/>
</dbReference>
<evidence type="ECO:0000256" key="5">
    <source>
        <dbReference type="PROSITE-ProRule" id="PRU00169"/>
    </source>
</evidence>
<sequence>MTAKLIPPLNSSAMNLESALSLSLNETELSFATIKEKLGAKVAPALFLAVSTIPHLAQATYIGIDGLMFSFYRGETEMIAAYSNISYSSICYCQQVDRGSGNLYGEPIFRKSIAARNETWFLKALNSSSGYSWFGKAWNKAQDGLFLSAVAMDGRGVISLGLRAKAVADHFAALEFHGADFQLATHDGEVIIPTRLPNTPITASNNTKLKPNGDPCIDLVGNLSCSMFHDGGSKNFNGIVSGVTYKFNCSTLEIVGVQMVYVLAYPPDKLVSLVRHYCKLSNILLLLLFILMVTSLSVFIFSLVTAAKREMFLYAALVKQMDATQQAERKGMNKSHAFATASHDIRASLAAIICSIEICNQDSNPNSVVAVNLAQMSTRAQELIGLLNSVLDTSKIEAGKMQLEEEEFNLAHLLEDVTDMFYPMAIKIGVEIVLDPCDGSSGLEVLSAVHSNSSIAKLCLVRGDRRKLKQILCNLLSNAVKFTSEGHITVRAMAEETSFENAIIASNRNFLVECLCRLCFKNKTGLQDLDVLHTSRQDPHLTEFVIEVDDTGLGIPKDMQKIVFEYYNQVAETSCGQEGTGLGLGIVQSLVRLMGGDIRIVDKETGERGTCFNLNIKLPTCEPESTDIEKQLPRMHNERPSNSFQSLALIRTPSPKQEESHVVLLIAADQRRKVLMNYIESLNIKSKIKQKLEISYFSISEKTQMGSLDHPRISASFNSDSGPSDWPLYIKDGNDQVPLPYKETNSKSAGPFSELCSAVVNFRKDIHNSRCKVVWLDHPAVSYDAHSGEPPCDLIVYKPFHGSRLFQVLGLIPELKKGNLPKLIDHNSLNEFNSEGKGMELGMLLSQQSSIEQKKMHKHDERSSGKPLNGNTITLCKLGANVEACENEKEGLDQICKGLSDGREGHANLLPYDYILMDCQMPVIDGIEATRLIRKEELKYGIHMPIIALTAHVESEEVRKLLDAGMDFHVPKPLQEENFTRGKFVGSNPIY</sequence>
<dbReference type="InterPro" id="IPR050956">
    <property type="entry name" value="2C_system_His_kinase"/>
</dbReference>
<feature type="modified residue" description="4-aspartylphosphate" evidence="5">
    <location>
        <position position="918"/>
    </location>
</feature>
<feature type="domain" description="Histidine kinase" evidence="7">
    <location>
        <begin position="340"/>
        <end position="620"/>
    </location>
</feature>
<dbReference type="Pfam" id="PF00072">
    <property type="entry name" value="Response_reg"/>
    <property type="match status" value="1"/>
</dbReference>
<dbReference type="PROSITE" id="PS50110">
    <property type="entry name" value="RESPONSE_REGULATORY"/>
    <property type="match status" value="1"/>
</dbReference>
<dbReference type="InterPro" id="IPR003661">
    <property type="entry name" value="HisK_dim/P_dom"/>
</dbReference>
<dbReference type="AlphaFoldDB" id="A0A8T1PRB9"/>
<evidence type="ECO:0000256" key="6">
    <source>
        <dbReference type="SAM" id="Phobius"/>
    </source>
</evidence>
<keyword evidence="4" id="KW-0675">Receptor</keyword>
<dbReference type="InterPro" id="IPR005467">
    <property type="entry name" value="His_kinase_dom"/>
</dbReference>
<comment type="caution">
    <text evidence="9">The sequence shown here is derived from an EMBL/GenBank/DDBJ whole genome shotgun (WGS) entry which is preliminary data.</text>
</comment>
<comment type="catalytic activity">
    <reaction evidence="1">
        <text>ATP + protein L-histidine = ADP + protein N-phospho-L-histidine.</text>
        <dbReference type="EC" id="2.7.13.3"/>
    </reaction>
</comment>
<dbReference type="PANTHER" id="PTHR43719">
    <property type="entry name" value="TWO-COMPONENT HISTIDINE KINASE"/>
    <property type="match status" value="1"/>
</dbReference>
<gene>
    <name evidence="9" type="ORF">CIPAW_07G028700</name>
</gene>
<dbReference type="Proteomes" id="UP000811609">
    <property type="component" value="Chromosome 7"/>
</dbReference>
<feature type="transmembrane region" description="Helical" evidence="6">
    <location>
        <begin position="283"/>
        <end position="304"/>
    </location>
</feature>
<dbReference type="EMBL" id="CM031815">
    <property type="protein sequence ID" value="KAG6646736.1"/>
    <property type="molecule type" value="Genomic_DNA"/>
</dbReference>
<evidence type="ECO:0000259" key="7">
    <source>
        <dbReference type="PROSITE" id="PS50109"/>
    </source>
</evidence>
<keyword evidence="3 5" id="KW-0597">Phosphoprotein</keyword>
<dbReference type="CDD" id="cd00082">
    <property type="entry name" value="HisKA"/>
    <property type="match status" value="1"/>
</dbReference>
<evidence type="ECO:0000256" key="2">
    <source>
        <dbReference type="ARBA" id="ARBA00012438"/>
    </source>
</evidence>
<dbReference type="InterPro" id="IPR001789">
    <property type="entry name" value="Sig_transdc_resp-reg_receiver"/>
</dbReference>
<dbReference type="SMART" id="SM00388">
    <property type="entry name" value="HisKA"/>
    <property type="match status" value="1"/>
</dbReference>
<dbReference type="EC" id="2.7.13.3" evidence="2"/>
<keyword evidence="10" id="KW-1185">Reference proteome</keyword>
<protein>
    <recommendedName>
        <fullName evidence="2">histidine kinase</fullName>
        <ecNumber evidence="2">2.7.13.3</ecNumber>
    </recommendedName>
</protein>
<reference evidence="9" key="1">
    <citation type="submission" date="2020-12" db="EMBL/GenBank/DDBJ databases">
        <title>WGS assembly of Carya illinoinensis cv. Pawnee.</title>
        <authorList>
            <person name="Platts A."/>
            <person name="Shu S."/>
            <person name="Wright S."/>
            <person name="Barry K."/>
            <person name="Edger P."/>
            <person name="Pires J.C."/>
            <person name="Schmutz J."/>
        </authorList>
    </citation>
    <scope>NUCLEOTIDE SEQUENCE</scope>
    <source>
        <tissue evidence="9">Leaf</tissue>
    </source>
</reference>